<keyword evidence="4" id="KW-1185">Reference proteome</keyword>
<dbReference type="InterPro" id="IPR050769">
    <property type="entry name" value="NAT_camello-type"/>
</dbReference>
<dbReference type="AlphaFoldDB" id="A0A1B9J172"/>
<dbReference type="CDD" id="cd04301">
    <property type="entry name" value="NAT_SF"/>
    <property type="match status" value="1"/>
</dbReference>
<dbReference type="Pfam" id="PF00583">
    <property type="entry name" value="Acetyltransf_1"/>
    <property type="match status" value="1"/>
</dbReference>
<reference evidence="3 4" key="1">
    <citation type="submission" date="2013-07" db="EMBL/GenBank/DDBJ databases">
        <title>The Genome Sequence of Kwoniella mangroviensis CBS10435.</title>
        <authorList>
            <consortium name="The Broad Institute Genome Sequencing Platform"/>
            <person name="Cuomo C."/>
            <person name="Litvintseva A."/>
            <person name="Chen Y."/>
            <person name="Heitman J."/>
            <person name="Sun S."/>
            <person name="Springer D."/>
            <person name="Dromer F."/>
            <person name="Young S.K."/>
            <person name="Zeng Q."/>
            <person name="Gargeya S."/>
            <person name="Fitzgerald M."/>
            <person name="Abouelleil A."/>
            <person name="Alvarado L."/>
            <person name="Berlin A.M."/>
            <person name="Chapman S.B."/>
            <person name="Dewar J."/>
            <person name="Goldberg J."/>
            <person name="Griggs A."/>
            <person name="Gujja S."/>
            <person name="Hansen M."/>
            <person name="Howarth C."/>
            <person name="Imamovic A."/>
            <person name="Larimer J."/>
            <person name="McCowan C."/>
            <person name="Murphy C."/>
            <person name="Pearson M."/>
            <person name="Priest M."/>
            <person name="Roberts A."/>
            <person name="Saif S."/>
            <person name="Shea T."/>
            <person name="Sykes S."/>
            <person name="Wortman J."/>
            <person name="Nusbaum C."/>
            <person name="Birren B."/>
        </authorList>
    </citation>
    <scope>NUCLEOTIDE SEQUENCE [LARGE SCALE GENOMIC DNA]</scope>
    <source>
        <strain evidence="3 4">CBS 10435</strain>
    </source>
</reference>
<dbReference type="GO" id="GO:0008080">
    <property type="term" value="F:N-acetyltransferase activity"/>
    <property type="evidence" value="ECO:0007669"/>
    <property type="project" value="InterPro"/>
</dbReference>
<dbReference type="PROSITE" id="PS51186">
    <property type="entry name" value="GNAT"/>
    <property type="match status" value="1"/>
</dbReference>
<evidence type="ECO:0000256" key="1">
    <source>
        <dbReference type="ARBA" id="ARBA00022679"/>
    </source>
</evidence>
<name>A0A1B9J172_9TREE</name>
<dbReference type="Gene3D" id="3.40.630.30">
    <property type="match status" value="1"/>
</dbReference>
<gene>
    <name evidence="3" type="ORF">L486_01166</name>
</gene>
<dbReference type="InterPro" id="IPR016181">
    <property type="entry name" value="Acyl_CoA_acyltransferase"/>
</dbReference>
<dbReference type="EMBL" id="KI669459">
    <property type="protein sequence ID" value="OCF61518.1"/>
    <property type="molecule type" value="Genomic_DNA"/>
</dbReference>
<reference evidence="4" key="2">
    <citation type="submission" date="2013-12" db="EMBL/GenBank/DDBJ databases">
        <title>Evolution of pathogenesis and genome organization in the Tremellales.</title>
        <authorList>
            <person name="Cuomo C."/>
            <person name="Litvintseva A."/>
            <person name="Heitman J."/>
            <person name="Chen Y."/>
            <person name="Sun S."/>
            <person name="Springer D."/>
            <person name="Dromer F."/>
            <person name="Young S."/>
            <person name="Zeng Q."/>
            <person name="Chapman S."/>
            <person name="Gujja S."/>
            <person name="Saif S."/>
            <person name="Birren B."/>
        </authorList>
    </citation>
    <scope>NUCLEOTIDE SEQUENCE [LARGE SCALE GENOMIC DNA]</scope>
    <source>
        <strain evidence="4">CBS 10435</strain>
    </source>
</reference>
<dbReference type="OrthoDB" id="41532at2759"/>
<sequence>MIQPGDGPSSGQVRYKNVNSEEIAKRARVTIEKVSPEQLPLYAPRLSAIVHSHMLLDMSTFFTFPYTLSDSLHLFNNIASQLVSPSAKPSFPPPLGGIVMFVAKSYPSEQPLESMDMEGNPTSYPEIVGSVQLGFASMPNGAFRSEVKKMLVDTRYGGRGVGKALLRGLEEEARKWGSTTCMLDTEQNSFGEKLYRSCGWTELGVLPRFHWPPDKSEQRSTVFFYKHLDVDEDETNGQIEKRQISDGKSD</sequence>
<dbReference type="SUPFAM" id="SSF55729">
    <property type="entry name" value="Acyl-CoA N-acyltransferases (Nat)"/>
    <property type="match status" value="1"/>
</dbReference>
<protein>
    <recommendedName>
        <fullName evidence="2">N-acetyltransferase domain-containing protein</fullName>
    </recommendedName>
</protein>
<dbReference type="PANTHER" id="PTHR13947:SF37">
    <property type="entry name" value="LD18367P"/>
    <property type="match status" value="1"/>
</dbReference>
<dbReference type="PANTHER" id="PTHR13947">
    <property type="entry name" value="GNAT FAMILY N-ACETYLTRANSFERASE"/>
    <property type="match status" value="1"/>
</dbReference>
<dbReference type="InterPro" id="IPR000182">
    <property type="entry name" value="GNAT_dom"/>
</dbReference>
<evidence type="ECO:0000313" key="3">
    <source>
        <dbReference type="EMBL" id="OCF61518.1"/>
    </source>
</evidence>
<keyword evidence="1" id="KW-0808">Transferase</keyword>
<evidence type="ECO:0000259" key="2">
    <source>
        <dbReference type="PROSITE" id="PS51186"/>
    </source>
</evidence>
<organism evidence="3 4">
    <name type="scientific">Kwoniella mangroviensis CBS 10435</name>
    <dbReference type="NCBI Taxonomy" id="1331196"/>
    <lineage>
        <taxon>Eukaryota</taxon>
        <taxon>Fungi</taxon>
        <taxon>Dikarya</taxon>
        <taxon>Basidiomycota</taxon>
        <taxon>Agaricomycotina</taxon>
        <taxon>Tremellomycetes</taxon>
        <taxon>Tremellales</taxon>
        <taxon>Cryptococcaceae</taxon>
        <taxon>Kwoniella</taxon>
    </lineage>
</organism>
<proteinExistence type="predicted"/>
<accession>A0A1B9J172</accession>
<dbReference type="Proteomes" id="UP000092583">
    <property type="component" value="Unassembled WGS sequence"/>
</dbReference>
<evidence type="ECO:0000313" key="4">
    <source>
        <dbReference type="Proteomes" id="UP000092583"/>
    </source>
</evidence>
<feature type="domain" description="N-acetyltransferase" evidence="2">
    <location>
        <begin position="126"/>
        <end position="229"/>
    </location>
</feature>